<gene>
    <name evidence="1" type="ORF">ERS852395_00175</name>
</gene>
<name>A0A173WIH7_9FIRM</name>
<sequence length="47" mass="5535">MKTITRDEAFTLLKKYNKDPFHIQHAMTVEAVMKWYANELGYGEDAE</sequence>
<reference evidence="1 2" key="1">
    <citation type="submission" date="2015-09" db="EMBL/GenBank/DDBJ databases">
        <authorList>
            <consortium name="Pathogen Informatics"/>
        </authorList>
    </citation>
    <scope>NUCLEOTIDE SEQUENCE [LARGE SCALE GENOMIC DNA]</scope>
    <source>
        <strain evidence="1 2">2789STDY5608838</strain>
    </source>
</reference>
<dbReference type="Proteomes" id="UP000095447">
    <property type="component" value="Unassembled WGS sequence"/>
</dbReference>
<dbReference type="AlphaFoldDB" id="A0A173WIH7"/>
<organism evidence="1 2">
    <name type="scientific">Blautia obeum</name>
    <dbReference type="NCBI Taxonomy" id="40520"/>
    <lineage>
        <taxon>Bacteria</taxon>
        <taxon>Bacillati</taxon>
        <taxon>Bacillota</taxon>
        <taxon>Clostridia</taxon>
        <taxon>Lachnospirales</taxon>
        <taxon>Lachnospiraceae</taxon>
        <taxon>Blautia</taxon>
    </lineage>
</organism>
<proteinExistence type="predicted"/>
<dbReference type="EMBL" id="CYZA01000001">
    <property type="protein sequence ID" value="CUN39282.1"/>
    <property type="molecule type" value="Genomic_DNA"/>
</dbReference>
<protein>
    <submittedName>
        <fullName evidence="1">Predicted hydrolase (HD superfamily)</fullName>
    </submittedName>
</protein>
<accession>A0A173WIH7</accession>
<keyword evidence="1" id="KW-0378">Hydrolase</keyword>
<dbReference type="GO" id="GO:0016787">
    <property type="term" value="F:hydrolase activity"/>
    <property type="evidence" value="ECO:0007669"/>
    <property type="project" value="UniProtKB-KW"/>
</dbReference>
<evidence type="ECO:0000313" key="2">
    <source>
        <dbReference type="Proteomes" id="UP000095447"/>
    </source>
</evidence>
<evidence type="ECO:0000313" key="1">
    <source>
        <dbReference type="EMBL" id="CUN39282.1"/>
    </source>
</evidence>